<gene>
    <name evidence="1" type="ORF">F0A16_20660</name>
</gene>
<comment type="caution">
    <text evidence="1">The sequence shown here is derived from an EMBL/GenBank/DDBJ whole genome shotgun (WGS) entry which is preliminary data.</text>
</comment>
<accession>A0A640W7D6</accession>
<protein>
    <submittedName>
        <fullName evidence="1">Uncharacterized protein</fullName>
    </submittedName>
</protein>
<sequence>MFVKKEISTITVDVTIVDPETGEPNSCQARWKLHPVDASETKIAEINAGNISDEQLVEADLIELLGITDEKGKSVSDDAELREWFLKWPHTRGPLIRSWFNAQSGRAAAAQKN</sequence>
<dbReference type="RefSeq" id="WP_149437812.1">
    <property type="nucleotide sequence ID" value="NZ_VTPX01000021.1"/>
</dbReference>
<evidence type="ECO:0000313" key="2">
    <source>
        <dbReference type="Proteomes" id="UP000466024"/>
    </source>
</evidence>
<organism evidence="1 2">
    <name type="scientific">Salinicola corii</name>
    <dbReference type="NCBI Taxonomy" id="2606937"/>
    <lineage>
        <taxon>Bacteria</taxon>
        <taxon>Pseudomonadati</taxon>
        <taxon>Pseudomonadota</taxon>
        <taxon>Gammaproteobacteria</taxon>
        <taxon>Oceanospirillales</taxon>
        <taxon>Halomonadaceae</taxon>
        <taxon>Salinicola</taxon>
    </lineage>
</organism>
<dbReference type="Proteomes" id="UP000466024">
    <property type="component" value="Unassembled WGS sequence"/>
</dbReference>
<proteinExistence type="predicted"/>
<reference evidence="1 2" key="1">
    <citation type="submission" date="2019-08" db="EMBL/GenBank/DDBJ databases">
        <title>Bioinformatics analysis of the strain L3 and L5.</title>
        <authorList>
            <person name="Li X."/>
        </authorList>
    </citation>
    <scope>NUCLEOTIDE SEQUENCE [LARGE SCALE GENOMIC DNA]</scope>
    <source>
        <strain evidence="1 2">L3</strain>
    </source>
</reference>
<keyword evidence="2" id="KW-1185">Reference proteome</keyword>
<evidence type="ECO:0000313" key="1">
    <source>
        <dbReference type="EMBL" id="KAA0015501.1"/>
    </source>
</evidence>
<dbReference type="AlphaFoldDB" id="A0A640W7D6"/>
<dbReference type="EMBL" id="VTPX01000021">
    <property type="protein sequence ID" value="KAA0015501.1"/>
    <property type="molecule type" value="Genomic_DNA"/>
</dbReference>
<name>A0A640W7D6_9GAMM</name>